<gene>
    <name evidence="4" type="primary">LOC103322347</name>
</gene>
<keyword evidence="3" id="KW-1185">Reference proteome</keyword>
<evidence type="ECO:0000313" key="3">
    <source>
        <dbReference type="Proteomes" id="UP000694861"/>
    </source>
</evidence>
<dbReference type="PANTHER" id="PTHR33232:SF18">
    <property type="entry name" value="PROTEIN SIEVE ELEMENT OCCLUSION B-LIKE"/>
    <property type="match status" value="1"/>
</dbReference>
<evidence type="ECO:0000259" key="1">
    <source>
        <dbReference type="Pfam" id="PF14576"/>
    </source>
</evidence>
<evidence type="ECO:0000259" key="2">
    <source>
        <dbReference type="Pfam" id="PF14577"/>
    </source>
</evidence>
<evidence type="ECO:0000313" key="4">
    <source>
        <dbReference type="RefSeq" id="XP_008222473.1"/>
    </source>
</evidence>
<dbReference type="InterPro" id="IPR027942">
    <property type="entry name" value="SEO_N"/>
</dbReference>
<dbReference type="InterPro" id="IPR039299">
    <property type="entry name" value="SEOA"/>
</dbReference>
<dbReference type="Proteomes" id="UP000694861">
    <property type="component" value="Linkage group LG2"/>
</dbReference>
<dbReference type="Pfam" id="PF14577">
    <property type="entry name" value="SEO_C"/>
    <property type="match status" value="1"/>
</dbReference>
<sequence length="582" mass="67359">MKSQMSPCKDGEQVSLPLRTEAIFKKLKTFSWEAKAVLTLAAFAFEYGDFWHLAQNYGQCDKLTKSVAILKRVPILIKHETLKKRRAAIAELNNLIMETYHVIGYIVKLEDLLQHNNPNDVPTLTTAMKKIPTAVYWTIYTIVACTAKINRLTSDKDEPDNLPMLDLEKKINELVKELKEQYDRSEAAKYWWIRKELVICDSITKVISTLILYNDTVNQQPVIKCDSNNKEIGGDTFMDEVRGKYVLFYISSLENISNEELSLLKNLYKRIYEEYKCKIVWIPFEGDWTTEAQKKELQFKKWKEQMPWYAVQYFPSASYMYLKKEWSVRGNSTAVLINPQGKVENTNALTSIKEFGIHFFDFLDINTVLKPVVHHILKDNDQLLHLMENQGYTFFIGGKNQKTATDLLNKIRKAKLAIENALKIQIGLASFMEESETAKAFWFCMESLLFSLAHSSKEYEYKQLTKEVHKLLSYKFHKDDIDGWIMLTKGWTVVTCGQANTIVTTLEKFSIWKQHIIGEDWGYAFTKYHESFITGKKGLSCITFQIAGNAPMHLDCPVCDDPMETKLVKYNCCHPRLQNAAN</sequence>
<accession>A0ABM0NBY0</accession>
<feature type="domain" description="Sieve element occlusion C-terminal" evidence="2">
    <location>
        <begin position="427"/>
        <end position="574"/>
    </location>
</feature>
<organism evidence="3 4">
    <name type="scientific">Prunus mume</name>
    <name type="common">Japanese apricot</name>
    <name type="synonym">Armeniaca mume</name>
    <dbReference type="NCBI Taxonomy" id="102107"/>
    <lineage>
        <taxon>Eukaryota</taxon>
        <taxon>Viridiplantae</taxon>
        <taxon>Streptophyta</taxon>
        <taxon>Embryophyta</taxon>
        <taxon>Tracheophyta</taxon>
        <taxon>Spermatophyta</taxon>
        <taxon>Magnoliopsida</taxon>
        <taxon>eudicotyledons</taxon>
        <taxon>Gunneridae</taxon>
        <taxon>Pentapetalae</taxon>
        <taxon>rosids</taxon>
        <taxon>fabids</taxon>
        <taxon>Rosales</taxon>
        <taxon>Rosaceae</taxon>
        <taxon>Amygdaloideae</taxon>
        <taxon>Amygdaleae</taxon>
        <taxon>Prunus</taxon>
    </lineage>
</organism>
<dbReference type="GeneID" id="103322347"/>
<name>A0ABM0NBY0_PRUMU</name>
<dbReference type="InterPro" id="IPR027944">
    <property type="entry name" value="SEO_C"/>
</dbReference>
<protein>
    <submittedName>
        <fullName evidence="4">Protein SIEVE ELEMENT OCCLUSION B-like</fullName>
    </submittedName>
</protein>
<dbReference type="Gene3D" id="3.40.30.10">
    <property type="entry name" value="Glutaredoxin"/>
    <property type="match status" value="1"/>
</dbReference>
<dbReference type="RefSeq" id="XP_008222473.1">
    <property type="nucleotide sequence ID" value="XM_008224251.1"/>
</dbReference>
<reference evidence="4" key="2">
    <citation type="submission" date="2025-08" db="UniProtKB">
        <authorList>
            <consortium name="RefSeq"/>
        </authorList>
    </citation>
    <scope>IDENTIFICATION</scope>
</reference>
<feature type="domain" description="Sieve element occlusion N-terminal" evidence="1">
    <location>
        <begin position="19"/>
        <end position="186"/>
    </location>
</feature>
<proteinExistence type="predicted"/>
<dbReference type="PANTHER" id="PTHR33232">
    <property type="entry name" value="PROTEIN SIEVE ELEMENT OCCLUSION B-LIKE"/>
    <property type="match status" value="1"/>
</dbReference>
<dbReference type="Pfam" id="PF14576">
    <property type="entry name" value="SEO_N"/>
    <property type="match status" value="1"/>
</dbReference>
<reference evidence="3" key="1">
    <citation type="journal article" date="2012" name="Nat. Commun.">
        <title>The genome of Prunus mume.</title>
        <authorList>
            <person name="Zhang Q."/>
            <person name="Chen W."/>
            <person name="Sun L."/>
            <person name="Zhao F."/>
            <person name="Huang B."/>
            <person name="Yang W."/>
            <person name="Tao Y."/>
            <person name="Wang J."/>
            <person name="Yuan Z."/>
            <person name="Fan G."/>
            <person name="Xing Z."/>
            <person name="Han C."/>
            <person name="Pan H."/>
            <person name="Zhong X."/>
            <person name="Shi W."/>
            <person name="Liang X."/>
            <person name="Du D."/>
            <person name="Sun F."/>
            <person name="Xu Z."/>
            <person name="Hao R."/>
            <person name="Lv T."/>
            <person name="Lv Y."/>
            <person name="Zheng Z."/>
            <person name="Sun M."/>
            <person name="Luo L."/>
            <person name="Cai M."/>
            <person name="Gao Y."/>
            <person name="Wang J."/>
            <person name="Yin Y."/>
            <person name="Xu X."/>
            <person name="Cheng T."/>
            <person name="Wang J."/>
        </authorList>
    </citation>
    <scope>NUCLEOTIDE SEQUENCE [LARGE SCALE GENOMIC DNA]</scope>
</reference>